<evidence type="ECO:0000256" key="3">
    <source>
        <dbReference type="ARBA" id="ARBA00023082"/>
    </source>
</evidence>
<keyword evidence="4" id="KW-0804">Transcription</keyword>
<dbReference type="Gene3D" id="1.10.1740.10">
    <property type="match status" value="1"/>
</dbReference>
<dbReference type="InterPro" id="IPR036388">
    <property type="entry name" value="WH-like_DNA-bd_sf"/>
</dbReference>
<dbReference type="SUPFAM" id="SSF88659">
    <property type="entry name" value="Sigma3 and sigma4 domains of RNA polymerase sigma factors"/>
    <property type="match status" value="1"/>
</dbReference>
<dbReference type="RefSeq" id="WP_264497874.1">
    <property type="nucleotide sequence ID" value="NZ_CP109947.1"/>
</dbReference>
<dbReference type="Pfam" id="PF04542">
    <property type="entry name" value="Sigma70_r2"/>
    <property type="match status" value="1"/>
</dbReference>
<dbReference type="PANTHER" id="PTHR43133:SF63">
    <property type="entry name" value="RNA POLYMERASE SIGMA FACTOR FECI-RELATED"/>
    <property type="match status" value="1"/>
</dbReference>
<dbReference type="InterPro" id="IPR007627">
    <property type="entry name" value="RNA_pol_sigma70_r2"/>
</dbReference>
<dbReference type="InterPro" id="IPR013324">
    <property type="entry name" value="RNA_pol_sigma_r3/r4-like"/>
</dbReference>
<evidence type="ECO:0000256" key="2">
    <source>
        <dbReference type="ARBA" id="ARBA00023015"/>
    </source>
</evidence>
<dbReference type="Gene3D" id="1.10.10.10">
    <property type="entry name" value="Winged helix-like DNA-binding domain superfamily/Winged helix DNA-binding domain"/>
    <property type="match status" value="1"/>
</dbReference>
<dbReference type="Proteomes" id="UP001379444">
    <property type="component" value="Chromosome"/>
</dbReference>
<evidence type="ECO:0000259" key="6">
    <source>
        <dbReference type="Pfam" id="PF08281"/>
    </source>
</evidence>
<dbReference type="InterPro" id="IPR014284">
    <property type="entry name" value="RNA_pol_sigma-70_dom"/>
</dbReference>
<dbReference type="InterPro" id="IPR039425">
    <property type="entry name" value="RNA_pol_sigma-70-like"/>
</dbReference>
<accession>A0ABZ2GA37</accession>
<dbReference type="InterPro" id="IPR013325">
    <property type="entry name" value="RNA_pol_sigma_r2"/>
</dbReference>
<dbReference type="InterPro" id="IPR013249">
    <property type="entry name" value="RNA_pol_sigma70_r4_t2"/>
</dbReference>
<keyword evidence="3" id="KW-0731">Sigma factor</keyword>
<evidence type="ECO:0000313" key="7">
    <source>
        <dbReference type="EMBL" id="WWO38076.1"/>
    </source>
</evidence>
<reference evidence="7 8" key="1">
    <citation type="journal article" date="2024" name="Front. Plant Sci.">
        <title>Comprehensive phenomic and genomic studies of the species, Pectobacterium cacticida and proposal for reclassification as Alcorniella cacticida comb. nov.</title>
        <authorList>
            <person name="Jonca J."/>
            <person name="Pirhonen M."/>
            <person name="Waleron M.M."/>
            <person name="Gawor J."/>
            <person name="Mrozik A."/>
            <person name="Smoktunowicz M."/>
            <person name="Waleron K."/>
            <person name="Waleron M."/>
        </authorList>
    </citation>
    <scope>NUCLEOTIDE SEQUENCE [LARGE SCALE GENOMIC DNA]</scope>
    <source>
        <strain evidence="7 8">DPMP6</strain>
    </source>
</reference>
<evidence type="ECO:0000259" key="5">
    <source>
        <dbReference type="Pfam" id="PF04542"/>
    </source>
</evidence>
<evidence type="ECO:0000256" key="4">
    <source>
        <dbReference type="ARBA" id="ARBA00023163"/>
    </source>
</evidence>
<sequence>MLTKDTNIDIVDVFVDMYSTLLKIVSYRTGTLHAAQDITQEIYFKVINIANEFPAYNDARNYLIRVALNASSDYQRTEKRRTQILNGALSLFENYAPSLEDNHYAAEKITLLDSSLSSLPEKCREILYFSRVEGLTHKEIAEKMGISVSLVEKYAIRALLQCRDVIKTSGE</sequence>
<evidence type="ECO:0000313" key="8">
    <source>
        <dbReference type="Proteomes" id="UP001379444"/>
    </source>
</evidence>
<dbReference type="SUPFAM" id="SSF88946">
    <property type="entry name" value="Sigma2 domain of RNA polymerase sigma factors"/>
    <property type="match status" value="1"/>
</dbReference>
<dbReference type="PANTHER" id="PTHR43133">
    <property type="entry name" value="RNA POLYMERASE ECF-TYPE SIGMA FACTO"/>
    <property type="match status" value="1"/>
</dbReference>
<feature type="domain" description="RNA polymerase sigma-70 region 2" evidence="5">
    <location>
        <begin position="18"/>
        <end position="81"/>
    </location>
</feature>
<dbReference type="CDD" id="cd06171">
    <property type="entry name" value="Sigma70_r4"/>
    <property type="match status" value="1"/>
</dbReference>
<gene>
    <name evidence="7" type="ORF">QNA12_16420</name>
</gene>
<evidence type="ECO:0000256" key="1">
    <source>
        <dbReference type="ARBA" id="ARBA00010641"/>
    </source>
</evidence>
<comment type="similarity">
    <text evidence="1">Belongs to the sigma-70 factor family. ECF subfamily.</text>
</comment>
<keyword evidence="2" id="KW-0805">Transcription regulation</keyword>
<dbReference type="EMBL" id="CP125967">
    <property type="protein sequence ID" value="WWO38076.1"/>
    <property type="molecule type" value="Genomic_DNA"/>
</dbReference>
<keyword evidence="8" id="KW-1185">Reference proteome</keyword>
<protein>
    <submittedName>
        <fullName evidence="7">RNA polymerase sigma factor</fullName>
    </submittedName>
</protein>
<organism evidence="7 8">
    <name type="scientific">Pectobacterium cacticida</name>
    <dbReference type="NCBI Taxonomy" id="69221"/>
    <lineage>
        <taxon>Bacteria</taxon>
        <taxon>Pseudomonadati</taxon>
        <taxon>Pseudomonadota</taxon>
        <taxon>Gammaproteobacteria</taxon>
        <taxon>Enterobacterales</taxon>
        <taxon>Pectobacteriaceae</taxon>
        <taxon>Pectobacterium</taxon>
    </lineage>
</organism>
<dbReference type="NCBIfam" id="TIGR02937">
    <property type="entry name" value="sigma70-ECF"/>
    <property type="match status" value="1"/>
</dbReference>
<name>A0ABZ2GA37_9GAMM</name>
<proteinExistence type="inferred from homology"/>
<dbReference type="Pfam" id="PF08281">
    <property type="entry name" value="Sigma70_r4_2"/>
    <property type="match status" value="1"/>
</dbReference>
<feature type="domain" description="RNA polymerase sigma factor 70 region 4 type 2" evidence="6">
    <location>
        <begin position="112"/>
        <end position="162"/>
    </location>
</feature>